<dbReference type="Proteomes" id="UP000640866">
    <property type="component" value="Unassembled WGS sequence"/>
</dbReference>
<dbReference type="Gene3D" id="3.40.1620.10">
    <property type="entry name" value="YefM-like domain"/>
    <property type="match status" value="1"/>
</dbReference>
<evidence type="ECO:0000313" key="2">
    <source>
        <dbReference type="EMBL" id="EFA9844016.1"/>
    </source>
</evidence>
<comment type="similarity">
    <text evidence="1">Belongs to the phD/YefM antitoxin family.</text>
</comment>
<organism evidence="2 4">
    <name type="scientific">Escherichia coli</name>
    <dbReference type="NCBI Taxonomy" id="562"/>
    <lineage>
        <taxon>Bacteria</taxon>
        <taxon>Pseudomonadati</taxon>
        <taxon>Pseudomonadota</taxon>
        <taxon>Gammaproteobacteria</taxon>
        <taxon>Enterobacterales</taxon>
        <taxon>Enterobacteriaceae</taxon>
        <taxon>Escherichia</taxon>
    </lineage>
</organism>
<evidence type="ECO:0000256" key="1">
    <source>
        <dbReference type="ARBA" id="ARBA00009981"/>
    </source>
</evidence>
<sequence length="114" mass="12771">MKTVTDDEFRENLSEILDYLSSGGSVVITAQGGKDVVLAGSDLSPEIRAVLGKTKKLRDQINKMKQPLLINAVRDLEKRHPALVAQRKKGLSFEDAMKRTREKHADIIKKLEDN</sequence>
<proteinExistence type="inferred from homology"/>
<reference evidence="2 4" key="1">
    <citation type="submission" date="2018-08" db="EMBL/GenBank/DDBJ databases">
        <authorList>
            <consortium name="GenomeTrakr network: Whole genome sequencing for foodborne pathogen traceback"/>
        </authorList>
    </citation>
    <scope>NUCLEOTIDE SEQUENCE [LARGE SCALE GENOMIC DNA]</scope>
    <source>
        <strain evidence="2 4">AZ-TG102963</strain>
    </source>
</reference>
<protein>
    <submittedName>
        <fullName evidence="2">Type II toxin-antitoxin system Phd/YefM family antitoxin</fullName>
    </submittedName>
</protein>
<dbReference type="EMBL" id="AASCJS010000001">
    <property type="protein sequence ID" value="EFA9844016.1"/>
    <property type="molecule type" value="Genomic_DNA"/>
</dbReference>
<name>A0A3A3EK96_ECOLX</name>
<reference evidence="3" key="2">
    <citation type="submission" date="2020-09" db="EMBL/GenBank/DDBJ databases">
        <title>Emerging polyconal dissemination of OXA-244-producing E. coli in France.</title>
        <authorList>
            <person name="Emeraud C."/>
            <person name="Girlich D."/>
            <person name="Bonnin R.A."/>
            <person name="Jousset A.B."/>
            <person name="Naas T."/>
            <person name="Dortet L."/>
        </authorList>
    </citation>
    <scope>NUCLEOTIDE SEQUENCE</scope>
    <source>
        <strain evidence="3">225E3</strain>
    </source>
</reference>
<gene>
    <name evidence="2" type="ORF">C1Q91_000325</name>
    <name evidence="3" type="ORF">IH772_18420</name>
</gene>
<dbReference type="SUPFAM" id="SSF143120">
    <property type="entry name" value="YefM-like"/>
    <property type="match status" value="1"/>
</dbReference>
<accession>A0A3A3EK96</accession>
<comment type="caution">
    <text evidence="2">The sequence shown here is derived from an EMBL/GenBank/DDBJ whole genome shotgun (WGS) entry which is preliminary data.</text>
</comment>
<dbReference type="Proteomes" id="UP000523388">
    <property type="component" value="Unassembled WGS sequence"/>
</dbReference>
<evidence type="ECO:0000313" key="3">
    <source>
        <dbReference type="EMBL" id="MBE0979250.1"/>
    </source>
</evidence>
<dbReference type="RefSeq" id="WP_001561011.1">
    <property type="nucleotide sequence ID" value="NZ_AP024126.1"/>
</dbReference>
<evidence type="ECO:0000313" key="4">
    <source>
        <dbReference type="Proteomes" id="UP000523388"/>
    </source>
</evidence>
<dbReference type="AlphaFoldDB" id="A0A3A3EK96"/>
<dbReference type="InterPro" id="IPR036165">
    <property type="entry name" value="YefM-like_sf"/>
</dbReference>
<dbReference type="EMBL" id="JACZOI010000053">
    <property type="protein sequence ID" value="MBE0979250.1"/>
    <property type="molecule type" value="Genomic_DNA"/>
</dbReference>